<accession>A0ABV8V891</accession>
<sequence>MDALQPKGAYSELSQLLMARFISKDLRIPARRRSQSSLAGASRTKFRGRGMEFAEVRQYQPGDDVRSIDWRVTARTQTPFTKLYSEEREKPTFFLIDQRASMFFGSTLCFKSVFSAQLASTLGWTAAESGDRIGGMIAHQSGVEDIRPKGSQHAMLTLINRLHARNQALSSPVAGADEKSLSALLSDCRRALKPGSTLVIISDFADWNDECHKLVTLLARHNDLLFFHIYDRLEQQLPNNSQLGINNGRELVQLDPAKTQALAHCFQQRQASIEKSAQGLGVGYHLLECSTALTPWLQKHFGKLKRRG</sequence>
<organism evidence="2 3">
    <name type="scientific">Simiduia curdlanivorans</name>
    <dbReference type="NCBI Taxonomy" id="1492769"/>
    <lineage>
        <taxon>Bacteria</taxon>
        <taxon>Pseudomonadati</taxon>
        <taxon>Pseudomonadota</taxon>
        <taxon>Gammaproteobacteria</taxon>
        <taxon>Cellvibrionales</taxon>
        <taxon>Cellvibrionaceae</taxon>
        <taxon>Simiduia</taxon>
    </lineage>
</organism>
<dbReference type="EMBL" id="JBHSCX010000021">
    <property type="protein sequence ID" value="MFC4364130.1"/>
    <property type="molecule type" value="Genomic_DNA"/>
</dbReference>
<reference evidence="3" key="1">
    <citation type="journal article" date="2019" name="Int. J. Syst. Evol. Microbiol.">
        <title>The Global Catalogue of Microorganisms (GCM) 10K type strain sequencing project: providing services to taxonomists for standard genome sequencing and annotation.</title>
        <authorList>
            <consortium name="The Broad Institute Genomics Platform"/>
            <consortium name="The Broad Institute Genome Sequencing Center for Infectious Disease"/>
            <person name="Wu L."/>
            <person name="Ma J."/>
        </authorList>
    </citation>
    <scope>NUCLEOTIDE SEQUENCE [LARGE SCALE GENOMIC DNA]</scope>
    <source>
        <strain evidence="3">CECT 8570</strain>
    </source>
</reference>
<dbReference type="PANTHER" id="PTHR33608">
    <property type="entry name" value="BLL2464 PROTEIN"/>
    <property type="match status" value="1"/>
</dbReference>
<comment type="caution">
    <text evidence="2">The sequence shown here is derived from an EMBL/GenBank/DDBJ whole genome shotgun (WGS) entry which is preliminary data.</text>
</comment>
<feature type="domain" description="DUF58" evidence="1">
    <location>
        <begin position="55"/>
        <end position="247"/>
    </location>
</feature>
<evidence type="ECO:0000313" key="3">
    <source>
        <dbReference type="Proteomes" id="UP001595840"/>
    </source>
</evidence>
<proteinExistence type="predicted"/>
<protein>
    <submittedName>
        <fullName evidence="2">DUF58 domain-containing protein</fullName>
    </submittedName>
</protein>
<dbReference type="InterPro" id="IPR002881">
    <property type="entry name" value="DUF58"/>
</dbReference>
<dbReference type="PANTHER" id="PTHR33608:SF12">
    <property type="entry name" value="DUF58 DOMAIN-CONTAINING PROTEIN"/>
    <property type="match status" value="1"/>
</dbReference>
<evidence type="ECO:0000259" key="1">
    <source>
        <dbReference type="Pfam" id="PF01882"/>
    </source>
</evidence>
<dbReference type="RefSeq" id="WP_290262656.1">
    <property type="nucleotide sequence ID" value="NZ_JAUFQG010000004.1"/>
</dbReference>
<name>A0ABV8V891_9GAMM</name>
<gene>
    <name evidence="2" type="ORF">ACFOX3_17570</name>
</gene>
<keyword evidence="3" id="KW-1185">Reference proteome</keyword>
<dbReference type="Proteomes" id="UP001595840">
    <property type="component" value="Unassembled WGS sequence"/>
</dbReference>
<evidence type="ECO:0000313" key="2">
    <source>
        <dbReference type="EMBL" id="MFC4364130.1"/>
    </source>
</evidence>
<dbReference type="Pfam" id="PF01882">
    <property type="entry name" value="DUF58"/>
    <property type="match status" value="1"/>
</dbReference>